<dbReference type="InterPro" id="IPR000792">
    <property type="entry name" value="Tscrpt_reg_LuxR_C"/>
</dbReference>
<evidence type="ECO:0000313" key="2">
    <source>
        <dbReference type="EMBL" id="MFC7190865.1"/>
    </source>
</evidence>
<dbReference type="InterPro" id="IPR036388">
    <property type="entry name" value="WH-like_DNA-bd_sf"/>
</dbReference>
<name>A0ABD5YNK0_9EURY</name>
<dbReference type="SMART" id="SM00421">
    <property type="entry name" value="HTH_LUXR"/>
    <property type="match status" value="1"/>
</dbReference>
<accession>A0ABD5YNK0</accession>
<dbReference type="Gene3D" id="1.10.10.10">
    <property type="entry name" value="Winged helix-like DNA-binding domain superfamily/Winged helix DNA-binding domain"/>
    <property type="match status" value="1"/>
</dbReference>
<dbReference type="RefSeq" id="WP_248908326.1">
    <property type="nucleotide sequence ID" value="NZ_CP109979.1"/>
</dbReference>
<keyword evidence="3" id="KW-1185">Reference proteome</keyword>
<dbReference type="SUPFAM" id="SSF46894">
    <property type="entry name" value="C-terminal effector domain of the bipartite response regulators"/>
    <property type="match status" value="1"/>
</dbReference>
<dbReference type="InterPro" id="IPR016032">
    <property type="entry name" value="Sig_transdc_resp-reg_C-effctor"/>
</dbReference>
<comment type="caution">
    <text evidence="2">The sequence shown here is derived from an EMBL/GenBank/DDBJ whole genome shotgun (WGS) entry which is preliminary data.</text>
</comment>
<sequence length="97" mass="10566">MSDSNPNSILSHGERVVAELLADGLSTEEIAATRDVSHEEVEKSIDRIYEKTERALVTLAESPFTTEVGVKNEETRANVVKAFDDDSEGGSSKRADL</sequence>
<dbReference type="Pfam" id="PF00196">
    <property type="entry name" value="GerE"/>
    <property type="match status" value="1"/>
</dbReference>
<protein>
    <submittedName>
        <fullName evidence="2">Helix-turn-helix transcriptional regulator</fullName>
    </submittedName>
</protein>
<gene>
    <name evidence="2" type="ORF">ACFQL7_14185</name>
</gene>
<proteinExistence type="predicted"/>
<dbReference type="EMBL" id="JBHTAX010000001">
    <property type="protein sequence ID" value="MFC7190865.1"/>
    <property type="molecule type" value="Genomic_DNA"/>
</dbReference>
<dbReference type="Proteomes" id="UP001596417">
    <property type="component" value="Unassembled WGS sequence"/>
</dbReference>
<dbReference type="GeneID" id="76200529"/>
<dbReference type="AlphaFoldDB" id="A0ABD5YNK0"/>
<feature type="domain" description="HTH luxR-type" evidence="1">
    <location>
        <begin position="7"/>
        <end position="60"/>
    </location>
</feature>
<reference evidence="2 3" key="1">
    <citation type="journal article" date="2019" name="Int. J. Syst. Evol. Microbiol.">
        <title>The Global Catalogue of Microorganisms (GCM) 10K type strain sequencing project: providing services to taxonomists for standard genome sequencing and annotation.</title>
        <authorList>
            <consortium name="The Broad Institute Genomics Platform"/>
            <consortium name="The Broad Institute Genome Sequencing Center for Infectious Disease"/>
            <person name="Wu L."/>
            <person name="Ma J."/>
        </authorList>
    </citation>
    <scope>NUCLEOTIDE SEQUENCE [LARGE SCALE GENOMIC DNA]</scope>
    <source>
        <strain evidence="2 3">RDMS1</strain>
    </source>
</reference>
<organism evidence="2 3">
    <name type="scientific">Halocatena marina</name>
    <dbReference type="NCBI Taxonomy" id="2934937"/>
    <lineage>
        <taxon>Archaea</taxon>
        <taxon>Methanobacteriati</taxon>
        <taxon>Methanobacteriota</taxon>
        <taxon>Stenosarchaea group</taxon>
        <taxon>Halobacteria</taxon>
        <taxon>Halobacteriales</taxon>
        <taxon>Natronomonadaceae</taxon>
        <taxon>Halocatena</taxon>
    </lineage>
</organism>
<evidence type="ECO:0000313" key="3">
    <source>
        <dbReference type="Proteomes" id="UP001596417"/>
    </source>
</evidence>
<evidence type="ECO:0000259" key="1">
    <source>
        <dbReference type="SMART" id="SM00421"/>
    </source>
</evidence>